<dbReference type="AlphaFoldDB" id="A0A0F9U665"/>
<dbReference type="HAMAP" id="MF_00984">
    <property type="entry name" value="SSB"/>
    <property type="match status" value="1"/>
</dbReference>
<dbReference type="GO" id="GO:0003697">
    <property type="term" value="F:single-stranded DNA binding"/>
    <property type="evidence" value="ECO:0007669"/>
    <property type="project" value="InterPro"/>
</dbReference>
<organism evidence="2">
    <name type="scientific">marine sediment metagenome</name>
    <dbReference type="NCBI Taxonomy" id="412755"/>
    <lineage>
        <taxon>unclassified sequences</taxon>
        <taxon>metagenomes</taxon>
        <taxon>ecological metagenomes</taxon>
    </lineage>
</organism>
<evidence type="ECO:0008006" key="3">
    <source>
        <dbReference type="Google" id="ProtNLM"/>
    </source>
</evidence>
<dbReference type="EMBL" id="LAZR01000195">
    <property type="protein sequence ID" value="KKN82767.1"/>
    <property type="molecule type" value="Genomic_DNA"/>
</dbReference>
<dbReference type="InterPro" id="IPR012340">
    <property type="entry name" value="NA-bd_OB-fold"/>
</dbReference>
<dbReference type="GO" id="GO:0009295">
    <property type="term" value="C:nucleoid"/>
    <property type="evidence" value="ECO:0007669"/>
    <property type="project" value="TreeGrafter"/>
</dbReference>
<proteinExistence type="inferred from homology"/>
<dbReference type="NCBIfam" id="TIGR00621">
    <property type="entry name" value="ssb"/>
    <property type="match status" value="1"/>
</dbReference>
<comment type="caution">
    <text evidence="2">The sequence shown here is derived from an EMBL/GenBank/DDBJ whole genome shotgun (WGS) entry which is preliminary data.</text>
</comment>
<dbReference type="SUPFAM" id="SSF50249">
    <property type="entry name" value="Nucleic acid-binding proteins"/>
    <property type="match status" value="1"/>
</dbReference>
<protein>
    <recommendedName>
        <fullName evidence="3">Single-stranded DNA-binding protein</fullName>
    </recommendedName>
</protein>
<dbReference type="PANTHER" id="PTHR10302">
    <property type="entry name" value="SINGLE-STRANDED DNA-BINDING PROTEIN"/>
    <property type="match status" value="1"/>
</dbReference>
<keyword evidence="1" id="KW-0238">DNA-binding</keyword>
<dbReference type="InterPro" id="IPR000424">
    <property type="entry name" value="Primosome_PriB/ssb"/>
</dbReference>
<dbReference type="GO" id="GO:0006260">
    <property type="term" value="P:DNA replication"/>
    <property type="evidence" value="ECO:0007669"/>
    <property type="project" value="InterPro"/>
</dbReference>
<dbReference type="CDD" id="cd04496">
    <property type="entry name" value="SSB_OBF"/>
    <property type="match status" value="1"/>
</dbReference>
<dbReference type="InterPro" id="IPR011344">
    <property type="entry name" value="ssDNA-bd"/>
</dbReference>
<accession>A0A0F9U665</accession>
<dbReference type="PROSITE" id="PS50935">
    <property type="entry name" value="SSB"/>
    <property type="match status" value="1"/>
</dbReference>
<dbReference type="PANTHER" id="PTHR10302:SF27">
    <property type="entry name" value="SINGLE-STRANDED DNA-BINDING PROTEIN"/>
    <property type="match status" value="1"/>
</dbReference>
<reference evidence="2" key="1">
    <citation type="journal article" date="2015" name="Nature">
        <title>Complex archaea that bridge the gap between prokaryotes and eukaryotes.</title>
        <authorList>
            <person name="Spang A."/>
            <person name="Saw J.H."/>
            <person name="Jorgensen S.L."/>
            <person name="Zaremba-Niedzwiedzka K."/>
            <person name="Martijn J."/>
            <person name="Lind A.E."/>
            <person name="van Eijk R."/>
            <person name="Schleper C."/>
            <person name="Guy L."/>
            <person name="Ettema T.J."/>
        </authorList>
    </citation>
    <scope>NUCLEOTIDE SEQUENCE</scope>
</reference>
<sequence>MKLSYLEMGNFYIKEVKMRVNLVVVAGNLTRNPELRYTPTGKAVSTLGVAINNDYTDSNGATKKDTVFIDIAVWGKQAEACAKYLTKGRPVYIEGRLKQDSWQNEEGQKRSKIKLVATKVQFIDYKKSTEDKEVKDNIKPDEETITPTVDGTDGIAELDKLDL</sequence>
<gene>
    <name evidence="2" type="ORF">LCGC14_0305910</name>
</gene>
<evidence type="ECO:0000256" key="1">
    <source>
        <dbReference type="ARBA" id="ARBA00023125"/>
    </source>
</evidence>
<evidence type="ECO:0000313" key="2">
    <source>
        <dbReference type="EMBL" id="KKN82767.1"/>
    </source>
</evidence>
<dbReference type="Pfam" id="PF00436">
    <property type="entry name" value="SSB"/>
    <property type="match status" value="1"/>
</dbReference>
<name>A0A0F9U665_9ZZZZ</name>
<dbReference type="Gene3D" id="2.40.50.140">
    <property type="entry name" value="Nucleic acid-binding proteins"/>
    <property type="match status" value="1"/>
</dbReference>